<reference evidence="1 2" key="1">
    <citation type="submission" date="2014-10" db="EMBL/GenBank/DDBJ databases">
        <title>Draft genome of anammox bacterium scalindua brodae, obtained using differential coverage binning of sequence data from two enrichment reactors.</title>
        <authorList>
            <person name="Speth D.R."/>
            <person name="Russ L."/>
            <person name="Kartal B."/>
            <person name="Op den Camp H.J."/>
            <person name="Dutilh B.E."/>
            <person name="Jetten M.S."/>
        </authorList>
    </citation>
    <scope>NUCLEOTIDE SEQUENCE [LARGE SCALE GENOMIC DNA]</scope>
    <source>
        <strain evidence="1">RU1</strain>
    </source>
</reference>
<dbReference type="AlphaFoldDB" id="A0A0B0EGU9"/>
<dbReference type="InterPro" id="IPR035069">
    <property type="entry name" value="TTHA1013/TTHA0281-like"/>
</dbReference>
<gene>
    <name evidence="1" type="ORF">SCABRO_03905</name>
</gene>
<sequence length="82" mass="9383">MISEYIEKAMEKAFYEKLEDGTYSGEIPDCPGTLAFGKTLYECQRELKSTLEGWIVIGLRHGHELPVIENLDLNTKKEFANE</sequence>
<evidence type="ECO:0008006" key="3">
    <source>
        <dbReference type="Google" id="ProtNLM"/>
    </source>
</evidence>
<dbReference type="Gene3D" id="3.30.160.250">
    <property type="match status" value="1"/>
</dbReference>
<dbReference type="Proteomes" id="UP000030652">
    <property type="component" value="Unassembled WGS sequence"/>
</dbReference>
<protein>
    <recommendedName>
        <fullName evidence="3">Type II toxin-antitoxin system HicB family antitoxin</fullName>
    </recommendedName>
</protein>
<proteinExistence type="predicted"/>
<dbReference type="InterPro" id="IPR049389">
    <property type="entry name" value="TTHA0281-like"/>
</dbReference>
<dbReference type="SUPFAM" id="SSF143100">
    <property type="entry name" value="TTHA1013/TTHA0281-like"/>
    <property type="match status" value="1"/>
</dbReference>
<accession>A0A0B0EGU9</accession>
<evidence type="ECO:0000313" key="1">
    <source>
        <dbReference type="EMBL" id="KHE90323.1"/>
    </source>
</evidence>
<dbReference type="eggNOG" id="COG1598">
    <property type="taxonomic scope" value="Bacteria"/>
</dbReference>
<dbReference type="EMBL" id="JRYO01000266">
    <property type="protein sequence ID" value="KHE90323.1"/>
    <property type="molecule type" value="Genomic_DNA"/>
</dbReference>
<name>A0A0B0EGU9_9BACT</name>
<evidence type="ECO:0000313" key="2">
    <source>
        <dbReference type="Proteomes" id="UP000030652"/>
    </source>
</evidence>
<organism evidence="1 2">
    <name type="scientific">Candidatus Scalindua brodae</name>
    <dbReference type="NCBI Taxonomy" id="237368"/>
    <lineage>
        <taxon>Bacteria</taxon>
        <taxon>Pseudomonadati</taxon>
        <taxon>Planctomycetota</taxon>
        <taxon>Candidatus Brocadiia</taxon>
        <taxon>Candidatus Brocadiales</taxon>
        <taxon>Candidatus Scalinduaceae</taxon>
        <taxon>Candidatus Scalindua</taxon>
    </lineage>
</organism>
<dbReference type="Pfam" id="PF21748">
    <property type="entry name" value="UPF0150"/>
    <property type="match status" value="1"/>
</dbReference>
<comment type="caution">
    <text evidence="1">The sequence shown here is derived from an EMBL/GenBank/DDBJ whole genome shotgun (WGS) entry which is preliminary data.</text>
</comment>